<proteinExistence type="inferred from homology"/>
<dbReference type="EMBL" id="SNWD01000013">
    <property type="protein sequence ID" value="TDN79274.1"/>
    <property type="molecule type" value="Genomic_DNA"/>
</dbReference>
<feature type="domain" description="Peptidase M16 N-terminal" evidence="5">
    <location>
        <begin position="562"/>
        <end position="675"/>
    </location>
</feature>
<dbReference type="RefSeq" id="WP_133496632.1">
    <property type="nucleotide sequence ID" value="NZ_BMLU01000012.1"/>
</dbReference>
<dbReference type="InterPro" id="IPR011765">
    <property type="entry name" value="Pept_M16_N"/>
</dbReference>
<keyword evidence="4" id="KW-0732">Signal</keyword>
<keyword evidence="8" id="KW-1185">Reference proteome</keyword>
<evidence type="ECO:0000256" key="1">
    <source>
        <dbReference type="ARBA" id="ARBA00007261"/>
    </source>
</evidence>
<name>A0A4R6FFT7_9SPHN</name>
<keyword evidence="2" id="KW-0645">Protease</keyword>
<dbReference type="InterPro" id="IPR050361">
    <property type="entry name" value="MPP/UQCRC_Complex"/>
</dbReference>
<feature type="signal peptide" evidence="4">
    <location>
        <begin position="1"/>
        <end position="23"/>
    </location>
</feature>
<comment type="similarity">
    <text evidence="1">Belongs to the peptidase M16 family.</text>
</comment>
<protein>
    <submittedName>
        <fullName evidence="7">Putative Zn-dependent peptidase</fullName>
    </submittedName>
</protein>
<dbReference type="Pfam" id="PF00675">
    <property type="entry name" value="Peptidase_M16"/>
    <property type="match status" value="2"/>
</dbReference>
<accession>A0A4R6FFT7</accession>
<keyword evidence="2" id="KW-0482">Metalloprotease</keyword>
<feature type="region of interest" description="Disordered" evidence="3">
    <location>
        <begin position="499"/>
        <end position="531"/>
    </location>
</feature>
<evidence type="ECO:0000259" key="6">
    <source>
        <dbReference type="Pfam" id="PF05193"/>
    </source>
</evidence>
<comment type="caution">
    <text evidence="7">The sequence shown here is derived from an EMBL/GenBank/DDBJ whole genome shotgun (WGS) entry which is preliminary data.</text>
</comment>
<keyword evidence="2" id="KW-0378">Hydrolase</keyword>
<dbReference type="PANTHER" id="PTHR11851">
    <property type="entry name" value="METALLOPROTEASE"/>
    <property type="match status" value="1"/>
</dbReference>
<dbReference type="PANTHER" id="PTHR11851:SF49">
    <property type="entry name" value="MITOCHONDRIAL-PROCESSING PEPTIDASE SUBUNIT ALPHA"/>
    <property type="match status" value="1"/>
</dbReference>
<feature type="domain" description="Peptidase M16 C-terminal" evidence="6">
    <location>
        <begin position="218"/>
        <end position="393"/>
    </location>
</feature>
<dbReference type="GO" id="GO:0046872">
    <property type="term" value="F:metal ion binding"/>
    <property type="evidence" value="ECO:0007669"/>
    <property type="project" value="InterPro"/>
</dbReference>
<evidence type="ECO:0000256" key="4">
    <source>
        <dbReference type="SAM" id="SignalP"/>
    </source>
</evidence>
<evidence type="ECO:0000256" key="2">
    <source>
        <dbReference type="ARBA" id="ARBA00023049"/>
    </source>
</evidence>
<dbReference type="Pfam" id="PF05193">
    <property type="entry name" value="Peptidase_M16_C"/>
    <property type="match status" value="2"/>
</dbReference>
<evidence type="ECO:0000256" key="3">
    <source>
        <dbReference type="SAM" id="MobiDB-lite"/>
    </source>
</evidence>
<dbReference type="InterPro" id="IPR007863">
    <property type="entry name" value="Peptidase_M16_C"/>
</dbReference>
<evidence type="ECO:0000259" key="5">
    <source>
        <dbReference type="Pfam" id="PF00675"/>
    </source>
</evidence>
<evidence type="ECO:0000313" key="8">
    <source>
        <dbReference type="Proteomes" id="UP000295493"/>
    </source>
</evidence>
<organism evidence="7 8">
    <name type="scientific">Stakelama pacifica</name>
    <dbReference type="NCBI Taxonomy" id="517720"/>
    <lineage>
        <taxon>Bacteria</taxon>
        <taxon>Pseudomonadati</taxon>
        <taxon>Pseudomonadota</taxon>
        <taxon>Alphaproteobacteria</taxon>
        <taxon>Sphingomonadales</taxon>
        <taxon>Sphingomonadaceae</taxon>
        <taxon>Stakelama</taxon>
    </lineage>
</organism>
<feature type="domain" description="Peptidase M16 N-terminal" evidence="5">
    <location>
        <begin position="60"/>
        <end position="186"/>
    </location>
</feature>
<dbReference type="AlphaFoldDB" id="A0A4R6FFT7"/>
<dbReference type="Gene3D" id="3.30.830.10">
    <property type="entry name" value="Metalloenzyme, LuxS/M16 peptidase-like"/>
    <property type="match status" value="4"/>
</dbReference>
<reference evidence="7 8" key="1">
    <citation type="submission" date="2019-03" db="EMBL/GenBank/DDBJ databases">
        <title>Genomic Encyclopedia of Type Strains, Phase IV (KMG-IV): sequencing the most valuable type-strain genomes for metagenomic binning, comparative biology and taxonomic classification.</title>
        <authorList>
            <person name="Goeker M."/>
        </authorList>
    </citation>
    <scope>NUCLEOTIDE SEQUENCE [LARGE SCALE GENOMIC DNA]</scope>
    <source>
        <strain evidence="7 8">DSM 25059</strain>
    </source>
</reference>
<dbReference type="Proteomes" id="UP000295493">
    <property type="component" value="Unassembled WGS sequence"/>
</dbReference>
<dbReference type="GO" id="GO:0008237">
    <property type="term" value="F:metallopeptidase activity"/>
    <property type="evidence" value="ECO:0007669"/>
    <property type="project" value="UniProtKB-KW"/>
</dbReference>
<evidence type="ECO:0000313" key="7">
    <source>
        <dbReference type="EMBL" id="TDN79274.1"/>
    </source>
</evidence>
<dbReference type="SUPFAM" id="SSF63411">
    <property type="entry name" value="LuxS/MPP-like metallohydrolase"/>
    <property type="match status" value="4"/>
</dbReference>
<feature type="domain" description="Peptidase M16 C-terminal" evidence="6">
    <location>
        <begin position="715"/>
        <end position="891"/>
    </location>
</feature>
<dbReference type="InterPro" id="IPR011249">
    <property type="entry name" value="Metalloenz_LuxS/M16"/>
</dbReference>
<feature type="chain" id="PRO_5020377806" evidence="4">
    <location>
        <begin position="24"/>
        <end position="989"/>
    </location>
</feature>
<dbReference type="OrthoDB" id="9811314at2"/>
<gene>
    <name evidence="7" type="ORF">EV664_11352</name>
</gene>
<sequence>MIRSTISLAATGLLLSVSSTALAQSSGPAALEKQDAAPLSQLVADVNIPYQTFTLPNGLRVVVAPDHKAPVVAVSVWYHVGSKDEPKGKTGFAHLFEHLMFGGSENSDQSWFTPMQAIGATDLNGTTYFDRTNYFETVPRGALDTALFLESDRMGHLLGAVTQKKLDIQRGVVQNEKRQGDNQPGGLIDYDLYATLFPEGHPYHHTTIGSMADLDAASLDTVKGWFRDHYGPNNAVLVLSGDIDLPDAKKLVTKYFGDIPRGPQSHPAEADVPTLSAPVHKDFKDQVANTTIARVWAVPGMLSKDAAALNMAASVLGGLASSRLDNQLVRDEKLAVSVSAGYEEFERVGVFTVTAVAKPGVDPEMLGKRLDAIIADFLKNGPTAAELQRAKTQNVASTIRGLESVGGFSGKAVTLAEGAVYANDPDYYKKRLDATVALTPAEVRSVADKWLSRPVFSYTLSPGQRSGDYEEATGVGAGKVVSGSAPNYYRAPLAGEHPMAETPAHTATPLERAASDAAETAPQSTSAGVDRSKLPEVGKIPDLDFPTVEHARLSNGIPVVFAQRSGVPVVNVAIDFDAGAAADPRDALGTQSFMLSLLDEGTTRLTGVQIAEEQERLGATLSASGSMDSSGVYLSALTPNLAPSLGLMADVVRNPAFRPADVDRVRAQQLASIAEEMKSPIGIALRTLPPLLYGEKYPYGVPFRGTGDPAVVAKLSTADLKGFHGQWLRPDNATIFVVGDTTLAAVMPLLEKSFGDWKVSGVKPVKNFDAPTPKAENRVMLINRPNSPQSLIFGGQLMPVQGTDNLEPLMQANDVLGGSFLSRMNMDLREDKHWAYGVQGFIYRVQHQVPYMIYAPVQADKTGPSIAAMTGDMKAFLSTKGITSAELERTISGAIRELPGSFQTAGDVLGALESNARYGRPDNYYETLASRYRAMTAQELDAAARKAIDPAKITWVVIGDAEKVKPQLDTLGLPVEVTAMAGGSDEAGE</sequence>